<dbReference type="PANTHER" id="PTHR43343:SF3">
    <property type="entry name" value="PROTEASE DO-LIKE 8, CHLOROPLASTIC"/>
    <property type="match status" value="1"/>
</dbReference>
<dbReference type="CDD" id="cd06779">
    <property type="entry name" value="cpPDZ_Deg_HtrA-like"/>
    <property type="match status" value="1"/>
</dbReference>
<dbReference type="InterPro" id="IPR001940">
    <property type="entry name" value="Peptidase_S1C"/>
</dbReference>
<comment type="similarity">
    <text evidence="1">Belongs to the peptidase S1C family.</text>
</comment>
<feature type="domain" description="PDZ" evidence="4">
    <location>
        <begin position="305"/>
        <end position="412"/>
    </location>
</feature>
<evidence type="ECO:0000256" key="3">
    <source>
        <dbReference type="ARBA" id="ARBA00022801"/>
    </source>
</evidence>
<dbReference type="SMART" id="SM00228">
    <property type="entry name" value="PDZ"/>
    <property type="match status" value="1"/>
</dbReference>
<evidence type="ECO:0000256" key="2">
    <source>
        <dbReference type="ARBA" id="ARBA00022670"/>
    </source>
</evidence>
<dbReference type="EMBL" id="CP158299">
    <property type="protein sequence ID" value="XBV85009.1"/>
    <property type="molecule type" value="Genomic_DNA"/>
</dbReference>
<proteinExistence type="inferred from homology"/>
<keyword evidence="3" id="KW-0378">Hydrolase</keyword>
<evidence type="ECO:0000256" key="1">
    <source>
        <dbReference type="ARBA" id="ARBA00010541"/>
    </source>
</evidence>
<dbReference type="InterPro" id="IPR043504">
    <property type="entry name" value="Peptidase_S1_PA_chymotrypsin"/>
</dbReference>
<keyword evidence="2" id="KW-0645">Protease</keyword>
<gene>
    <name evidence="5" type="ORF">ABOD76_16410</name>
</gene>
<organism evidence="5">
    <name type="scientific">Deinococcus sonorensis KR-87</name>
    <dbReference type="NCBI Taxonomy" id="694439"/>
    <lineage>
        <taxon>Bacteria</taxon>
        <taxon>Thermotogati</taxon>
        <taxon>Deinococcota</taxon>
        <taxon>Deinococci</taxon>
        <taxon>Deinococcales</taxon>
        <taxon>Deinococcaceae</taxon>
        <taxon>Deinococcus</taxon>
    </lineage>
</organism>
<dbReference type="InterPro" id="IPR001478">
    <property type="entry name" value="PDZ"/>
</dbReference>
<reference evidence="5" key="1">
    <citation type="submission" date="2024-06" db="EMBL/GenBank/DDBJ databases">
        <title>Draft Genome Sequence of Deinococcus sonorensis Type Strain KR-87, a Biofilm Producing Representative of the Genus Deinococcus.</title>
        <authorList>
            <person name="Boren L.S."/>
            <person name="Grosso R.A."/>
            <person name="Hugenberg-Cox A.N."/>
            <person name="Hill J.T.E."/>
            <person name="Albert C.M."/>
            <person name="Tuohy J.M."/>
        </authorList>
    </citation>
    <scope>NUCLEOTIDE SEQUENCE</scope>
    <source>
        <strain evidence="5">KR-87</strain>
    </source>
</reference>
<dbReference type="PROSITE" id="PS50106">
    <property type="entry name" value="PDZ"/>
    <property type="match status" value="1"/>
</dbReference>
<dbReference type="KEGG" id="dsc:ABOD76_16410"/>
<evidence type="ECO:0000259" key="4">
    <source>
        <dbReference type="PROSITE" id="PS50106"/>
    </source>
</evidence>
<dbReference type="RefSeq" id="WP_350243046.1">
    <property type="nucleotide sequence ID" value="NZ_CP158299.1"/>
</dbReference>
<accession>A0AAU7U8S7</accession>
<dbReference type="Pfam" id="PF13365">
    <property type="entry name" value="Trypsin_2"/>
    <property type="match status" value="1"/>
</dbReference>
<dbReference type="PRINTS" id="PR00834">
    <property type="entry name" value="PROTEASES2C"/>
</dbReference>
<dbReference type="SUPFAM" id="SSF50494">
    <property type="entry name" value="Trypsin-like serine proteases"/>
    <property type="match status" value="1"/>
</dbReference>
<dbReference type="Pfam" id="PF13180">
    <property type="entry name" value="PDZ_2"/>
    <property type="match status" value="1"/>
</dbReference>
<protein>
    <submittedName>
        <fullName evidence="5">Trypsin-like peptidase domain-containing protein</fullName>
    </submittedName>
</protein>
<dbReference type="SUPFAM" id="SSF50156">
    <property type="entry name" value="PDZ domain-like"/>
    <property type="match status" value="1"/>
</dbReference>
<evidence type="ECO:0000313" key="5">
    <source>
        <dbReference type="EMBL" id="XBV85009.1"/>
    </source>
</evidence>
<name>A0AAU7U8S7_9DEIO</name>
<dbReference type="GO" id="GO:0004252">
    <property type="term" value="F:serine-type endopeptidase activity"/>
    <property type="evidence" value="ECO:0007669"/>
    <property type="project" value="InterPro"/>
</dbReference>
<dbReference type="InterPro" id="IPR009003">
    <property type="entry name" value="Peptidase_S1_PA"/>
</dbReference>
<sequence>MNKNTILVTVAALVGLGLGATVMRDQVPVSLAQQTGSTAKSTAAAAASAVQKEAGARLQNETNTIDIVKRYEPGLVYISTEQTVQADPYAQMMFGQGGAQVQEGVGSGFFVNAAGDILTNYHVVQDADKITIRVQNQTKTYAATVIGRAPQYDLALIRSSTLPKNLIRPIPLGDSSALAVGQKAIAMGAPFGFDFSVTEGIVSSTQRRIPIGFSTNGQGINQNAIQTDAAINPGNSGGPLLNSAGQVIGINTQIISPSGSQSGTGQSAGVGFAIPINAAKTLLPRLQAAKGGVVTAPVLGITAGLIGFQNGAGGTQQIAVGLGELRDEAKQQYKLPNSGLVIATVLPNTPASRAGLKGGTSTQQFQGGQISLGGDVITKVNGQPIDTLEDLQSYLIDKRQGDTITLTVVRGGKSRNVKVTLDASAFSN</sequence>
<dbReference type="PANTHER" id="PTHR43343">
    <property type="entry name" value="PEPTIDASE S12"/>
    <property type="match status" value="1"/>
</dbReference>
<dbReference type="GO" id="GO:0006508">
    <property type="term" value="P:proteolysis"/>
    <property type="evidence" value="ECO:0007669"/>
    <property type="project" value="UniProtKB-KW"/>
</dbReference>
<dbReference type="Gene3D" id="2.30.42.10">
    <property type="match status" value="1"/>
</dbReference>
<dbReference type="InterPro" id="IPR051201">
    <property type="entry name" value="Chloro_Bact_Ser_Proteases"/>
</dbReference>
<dbReference type="AlphaFoldDB" id="A0AAU7U8S7"/>
<dbReference type="InterPro" id="IPR036034">
    <property type="entry name" value="PDZ_sf"/>
</dbReference>
<dbReference type="Gene3D" id="2.40.10.10">
    <property type="entry name" value="Trypsin-like serine proteases"/>
    <property type="match status" value="2"/>
</dbReference>